<gene>
    <name evidence="2" type="ORF">PCA31118_04811</name>
</gene>
<dbReference type="EMBL" id="CABPSQ010000014">
    <property type="protein sequence ID" value="VVE74661.1"/>
    <property type="molecule type" value="Genomic_DNA"/>
</dbReference>
<feature type="compositionally biased region" description="Pro residues" evidence="1">
    <location>
        <begin position="538"/>
        <end position="551"/>
    </location>
</feature>
<reference evidence="2 3" key="1">
    <citation type="submission" date="2019-08" db="EMBL/GenBank/DDBJ databases">
        <authorList>
            <person name="Peeters C."/>
        </authorList>
    </citation>
    <scope>NUCLEOTIDE SEQUENCE [LARGE SCALE GENOMIC DNA]</scope>
    <source>
        <strain evidence="2 3">LMG 31118</strain>
    </source>
</reference>
<evidence type="ECO:0000256" key="1">
    <source>
        <dbReference type="SAM" id="MobiDB-lite"/>
    </source>
</evidence>
<dbReference type="AlphaFoldDB" id="A0A5E5ALL4"/>
<evidence type="ECO:0000313" key="2">
    <source>
        <dbReference type="EMBL" id="VVE74661.1"/>
    </source>
</evidence>
<feature type="compositionally biased region" description="Polar residues" evidence="1">
    <location>
        <begin position="506"/>
        <end position="515"/>
    </location>
</feature>
<dbReference type="Proteomes" id="UP000414136">
    <property type="component" value="Unassembled WGS sequence"/>
</dbReference>
<sequence length="551" mass="59181">MGTLFGGIGGASSTPVLIRGTRSPCDCGHSFGSDFTRLGAASATPVGACGKPWQTYPSRRQSAEDANGISFGQWQAQRARDQCAADDLRDTPLIPGQIAQRVDGWHASFQDAVVHDVVFEDRRTEAMRQVRYGVPPAETPFVRTFGNAAVLDQLEAIAYVNDEIERVQAAVSKLSKGPARAMGQHNLDALVSLRDTMLSLTTGLHARKFQELRVELNMLIALNDMAREARQELTNGGAGTPLRLKVRGGKLVLKPATSKSRFQKNQIRARNDAARLALLLGEPAGTPISLSDIHAKGFGQYEYSTVLSSARTAMPGQHTSWLGERARNIDTWKCASRALQSDLEQTHGGKQLGALPVHTHDDSRLDDVDAATRGPEAEPPEARVSGASGAMTTPEGGAAAAPAVILGTFDVLEDGTLVPERKTTSSMSSTASKTSSTSGTSRAEVAAARPRKRASSQRRHRLADEFIAAHAGRAGRLSMILERPTFVERLHESDALQRETVPPGASETTGAQMPQEQWLRQGARPKTYRVSSSDDEGSPPPLPRTQPPHSG</sequence>
<accession>A0A5E5ALL4</accession>
<feature type="region of interest" description="Disordered" evidence="1">
    <location>
        <begin position="419"/>
        <end position="460"/>
    </location>
</feature>
<keyword evidence="3" id="KW-1185">Reference proteome</keyword>
<feature type="compositionally biased region" description="Basic and acidic residues" evidence="1">
    <location>
        <begin position="358"/>
        <end position="367"/>
    </location>
</feature>
<feature type="region of interest" description="Disordered" evidence="1">
    <location>
        <begin position="352"/>
        <end position="395"/>
    </location>
</feature>
<organism evidence="2 3">
    <name type="scientific">Pandoraea captiosa</name>
    <dbReference type="NCBI Taxonomy" id="2508302"/>
    <lineage>
        <taxon>Bacteria</taxon>
        <taxon>Pseudomonadati</taxon>
        <taxon>Pseudomonadota</taxon>
        <taxon>Betaproteobacteria</taxon>
        <taxon>Burkholderiales</taxon>
        <taxon>Burkholderiaceae</taxon>
        <taxon>Pandoraea</taxon>
    </lineage>
</organism>
<feature type="region of interest" description="Disordered" evidence="1">
    <location>
        <begin position="493"/>
        <end position="551"/>
    </location>
</feature>
<protein>
    <submittedName>
        <fullName evidence="2">Uncharacterized protein</fullName>
    </submittedName>
</protein>
<feature type="compositionally biased region" description="Basic residues" evidence="1">
    <location>
        <begin position="449"/>
        <end position="460"/>
    </location>
</feature>
<evidence type="ECO:0000313" key="3">
    <source>
        <dbReference type="Proteomes" id="UP000414136"/>
    </source>
</evidence>
<proteinExistence type="predicted"/>
<feature type="compositionally biased region" description="Low complexity" evidence="1">
    <location>
        <begin position="424"/>
        <end position="441"/>
    </location>
</feature>
<name>A0A5E5ALL4_9BURK</name>